<keyword evidence="2" id="KW-1185">Reference proteome</keyword>
<organism evidence="1 2">
    <name type="scientific">Piptocephalis cylindrospora</name>
    <dbReference type="NCBI Taxonomy" id="1907219"/>
    <lineage>
        <taxon>Eukaryota</taxon>
        <taxon>Fungi</taxon>
        <taxon>Fungi incertae sedis</taxon>
        <taxon>Zoopagomycota</taxon>
        <taxon>Zoopagomycotina</taxon>
        <taxon>Zoopagomycetes</taxon>
        <taxon>Zoopagales</taxon>
        <taxon>Piptocephalidaceae</taxon>
        <taxon>Piptocephalis</taxon>
    </lineage>
</organism>
<proteinExistence type="predicted"/>
<dbReference type="Proteomes" id="UP000267251">
    <property type="component" value="Unassembled WGS sequence"/>
</dbReference>
<dbReference type="AlphaFoldDB" id="A0A4P9Y909"/>
<name>A0A4P9Y909_9FUNG</name>
<protein>
    <submittedName>
        <fullName evidence="1">Uncharacterized protein</fullName>
    </submittedName>
</protein>
<gene>
    <name evidence="1" type="ORF">BJ684DRAFT_14825</name>
</gene>
<dbReference type="EMBL" id="KZ987780">
    <property type="protein sequence ID" value="RKP14881.1"/>
    <property type="molecule type" value="Genomic_DNA"/>
</dbReference>
<evidence type="ECO:0000313" key="2">
    <source>
        <dbReference type="Proteomes" id="UP000267251"/>
    </source>
</evidence>
<reference evidence="2" key="1">
    <citation type="journal article" date="2018" name="Nat. Microbiol.">
        <title>Leveraging single-cell genomics to expand the fungal tree of life.</title>
        <authorList>
            <person name="Ahrendt S.R."/>
            <person name="Quandt C.A."/>
            <person name="Ciobanu D."/>
            <person name="Clum A."/>
            <person name="Salamov A."/>
            <person name="Andreopoulos B."/>
            <person name="Cheng J.F."/>
            <person name="Woyke T."/>
            <person name="Pelin A."/>
            <person name="Henrissat B."/>
            <person name="Reynolds N.K."/>
            <person name="Benny G.L."/>
            <person name="Smith M.E."/>
            <person name="James T.Y."/>
            <person name="Grigoriev I.V."/>
        </authorList>
    </citation>
    <scope>NUCLEOTIDE SEQUENCE [LARGE SCALE GENOMIC DNA]</scope>
</reference>
<accession>A0A4P9Y909</accession>
<sequence length="262" mass="29547">MSSPGYLVHGKKDELDQRVRGSLSLLLGLVEGAREWSDLRDLHGRVILLGSRDVLESLGHDLLPWLETWPPARLDQLYLRYIETLDEACSWTANSNLLPEQREWAREVDGKEDGDVLAIILIEPLGLCGPSPGSTRDLSMLSRLLAALIELAHDLKTTQKHFPQLWVTDAEESDGVENPFLHIYHIYLSKIMGVHELQSPSEQDGCNRLEPDDAKGLDEGDLSWYEDWNDIPWPLEDVVDGPMDIINDKGDTKGRTHRSPSL</sequence>
<evidence type="ECO:0000313" key="1">
    <source>
        <dbReference type="EMBL" id="RKP14881.1"/>
    </source>
</evidence>